<feature type="transmembrane region" description="Helical" evidence="1">
    <location>
        <begin position="42"/>
        <end position="60"/>
    </location>
</feature>
<dbReference type="Proteomes" id="UP000197596">
    <property type="component" value="Unassembled WGS sequence"/>
</dbReference>
<keyword evidence="1" id="KW-0472">Membrane</keyword>
<keyword evidence="1" id="KW-0812">Transmembrane</keyword>
<protein>
    <submittedName>
        <fullName evidence="2">Anaphase-promoting protein</fullName>
    </submittedName>
</protein>
<dbReference type="RefSeq" id="WP_088749975.1">
    <property type="nucleotide sequence ID" value="NZ_CP193789.1"/>
</dbReference>
<dbReference type="AlphaFoldDB" id="A0A246WXG8"/>
<comment type="caution">
    <text evidence="2">The sequence shown here is derived from an EMBL/GenBank/DDBJ whole genome shotgun (WGS) entry which is preliminary data.</text>
</comment>
<sequence length="207" mass="22388">MSDRPDADASPKSPLLLSLLGLAASFALAIWAGTHYMTNDASLFYGLVAGLSFGAAFAFGQQIKNRFVPPKQRKTDWKVNAPGAAELSPAKLAAQAARKISVEFDQEEIRTMVRGAKREGIAWNTVDDVTIRISEGPLPQPEWIIAGKTDDAIKGVLVPNDAEGLDALQDAMKERLPGFDNDKTYETVIAAMAAMEGSFHVWSRKPA</sequence>
<evidence type="ECO:0000313" key="2">
    <source>
        <dbReference type="EMBL" id="OWY31046.1"/>
    </source>
</evidence>
<proteinExistence type="predicted"/>
<reference evidence="2 3" key="1">
    <citation type="submission" date="2017-06" db="EMBL/GenBank/DDBJ databases">
        <title>Herbaspirillum phytohormonus sp. nov., isolated from the root nodule of Robinia pseudoacacia in lead-zinc mine.</title>
        <authorList>
            <person name="Fan M."/>
            <person name="Lin Y."/>
        </authorList>
    </citation>
    <scope>NUCLEOTIDE SEQUENCE [LARGE SCALE GENOMIC DNA]</scope>
    <source>
        <strain evidence="2 3">HZ10</strain>
    </source>
</reference>
<evidence type="ECO:0000313" key="3">
    <source>
        <dbReference type="Proteomes" id="UP000197596"/>
    </source>
</evidence>
<evidence type="ECO:0000256" key="1">
    <source>
        <dbReference type="SAM" id="Phobius"/>
    </source>
</evidence>
<gene>
    <name evidence="2" type="ORF">CEJ42_03015</name>
</gene>
<keyword evidence="1" id="KW-1133">Transmembrane helix</keyword>
<name>A0A246WXG8_9BURK</name>
<dbReference type="EMBL" id="NJGU01000001">
    <property type="protein sequence ID" value="OWY31046.1"/>
    <property type="molecule type" value="Genomic_DNA"/>
</dbReference>
<accession>A0A246WXG8</accession>
<organism evidence="2 3">
    <name type="scientific">Herbaspirillum robiniae</name>
    <dbReference type="NCBI Taxonomy" id="2014887"/>
    <lineage>
        <taxon>Bacteria</taxon>
        <taxon>Pseudomonadati</taxon>
        <taxon>Pseudomonadota</taxon>
        <taxon>Betaproteobacteria</taxon>
        <taxon>Burkholderiales</taxon>
        <taxon>Oxalobacteraceae</taxon>
        <taxon>Herbaspirillum</taxon>
    </lineage>
</organism>